<organism evidence="2 3">
    <name type="scientific">Lactobacillus johnsonii</name>
    <dbReference type="NCBI Taxonomy" id="33959"/>
    <lineage>
        <taxon>Bacteria</taxon>
        <taxon>Bacillati</taxon>
        <taxon>Bacillota</taxon>
        <taxon>Bacilli</taxon>
        <taxon>Lactobacillales</taxon>
        <taxon>Lactobacillaceae</taxon>
        <taxon>Lactobacillus</taxon>
    </lineage>
</organism>
<dbReference type="GO" id="GO:0016301">
    <property type="term" value="F:kinase activity"/>
    <property type="evidence" value="ECO:0007669"/>
    <property type="project" value="UniProtKB-KW"/>
</dbReference>
<dbReference type="AlphaFoldDB" id="A0A9X7TW04"/>
<accession>A0A9X7TW04</accession>
<keyword evidence="2" id="KW-0808">Transferase</keyword>
<evidence type="ECO:0000313" key="2">
    <source>
        <dbReference type="EMBL" id="QLL68856.1"/>
    </source>
</evidence>
<protein>
    <submittedName>
        <fullName evidence="2">Deoxynucleoside kinase</fullName>
    </submittedName>
</protein>
<dbReference type="InterPro" id="IPR031314">
    <property type="entry name" value="DNK_dom"/>
</dbReference>
<sequence>MSRGKIILIDGISNSGKTTLCNNLSKQLGYKIVPESIRYLENRLNEKGDNILYVPKNIQEELRNQEILFDLEFDKWFDANYFADHGQNVVIDKSPYSIVATAFAFESSNISGTYNKSLEFLDDFIEKAKRYKLYSPDLLLLLKADCSASSKRNLERNHHLLSVWTQESTRQKQEEILEKEFQELDMKKALIDTSNLSPRDVYDEALKQITSL</sequence>
<dbReference type="Pfam" id="PF01712">
    <property type="entry name" value="dNK"/>
    <property type="match status" value="1"/>
</dbReference>
<reference evidence="2 3" key="1">
    <citation type="submission" date="2020-01" db="EMBL/GenBank/DDBJ databases">
        <title>Complete and circular genome sequences of six lactobacillus isolates from horses.</title>
        <authorList>
            <person name="Hassan H.M."/>
        </authorList>
    </citation>
    <scope>NUCLEOTIDE SEQUENCE [LARGE SCALE GENOMIC DNA]</scope>
    <source>
        <strain evidence="2 3">3DG</strain>
    </source>
</reference>
<dbReference type="SUPFAM" id="SSF52540">
    <property type="entry name" value="P-loop containing nucleoside triphosphate hydrolases"/>
    <property type="match status" value="1"/>
</dbReference>
<dbReference type="RefSeq" id="WP_180873219.1">
    <property type="nucleotide sequence ID" value="NZ_CP047409.1"/>
</dbReference>
<evidence type="ECO:0000313" key="3">
    <source>
        <dbReference type="Proteomes" id="UP000510788"/>
    </source>
</evidence>
<dbReference type="Proteomes" id="UP000510788">
    <property type="component" value="Chromosome"/>
</dbReference>
<evidence type="ECO:0000259" key="1">
    <source>
        <dbReference type="Pfam" id="PF01712"/>
    </source>
</evidence>
<dbReference type="Gene3D" id="3.40.50.300">
    <property type="entry name" value="P-loop containing nucleotide triphosphate hydrolases"/>
    <property type="match status" value="1"/>
</dbReference>
<dbReference type="EMBL" id="CP047409">
    <property type="protein sequence ID" value="QLL68856.1"/>
    <property type="molecule type" value="Genomic_DNA"/>
</dbReference>
<gene>
    <name evidence="2" type="ORF">GTO82_08710</name>
</gene>
<name>A0A9X7TW04_LACJH</name>
<feature type="domain" description="Deoxynucleoside kinase" evidence="1">
    <location>
        <begin position="7"/>
        <end position="156"/>
    </location>
</feature>
<dbReference type="InterPro" id="IPR027417">
    <property type="entry name" value="P-loop_NTPase"/>
</dbReference>
<keyword evidence="2" id="KW-0418">Kinase</keyword>
<proteinExistence type="predicted"/>